<evidence type="ECO:0000256" key="5">
    <source>
        <dbReference type="ARBA" id="ARBA00022692"/>
    </source>
</evidence>
<keyword evidence="3" id="KW-0813">Transport</keyword>
<dbReference type="Proteomes" id="UP000198773">
    <property type="component" value="Unassembled WGS sequence"/>
</dbReference>
<evidence type="ECO:0000313" key="9">
    <source>
        <dbReference type="EMBL" id="SDZ97707.1"/>
    </source>
</evidence>
<evidence type="ECO:0000256" key="3">
    <source>
        <dbReference type="ARBA" id="ARBA00022448"/>
    </source>
</evidence>
<dbReference type="AlphaFoldDB" id="A0A1H3XE77"/>
<feature type="transmembrane region" description="Helical" evidence="8">
    <location>
        <begin position="55"/>
        <end position="75"/>
    </location>
</feature>
<evidence type="ECO:0000256" key="8">
    <source>
        <dbReference type="SAM" id="Phobius"/>
    </source>
</evidence>
<dbReference type="RefSeq" id="WP_245785567.1">
    <property type="nucleotide sequence ID" value="NZ_FNRM01000001.1"/>
</dbReference>
<keyword evidence="6 8" id="KW-1133">Transmembrane helix</keyword>
<evidence type="ECO:0000256" key="6">
    <source>
        <dbReference type="ARBA" id="ARBA00022989"/>
    </source>
</evidence>
<sequence length="84" mass="8945">MLMGIAAAILLTVLLGLWRVWRGPDLVNRLLAIQLLGSGGVAILLLLSQALAQPALLEVALIIALLAAVVPAAFVQRLKQDQRK</sequence>
<dbReference type="EMBL" id="FNRM01000001">
    <property type="protein sequence ID" value="SDZ97707.1"/>
    <property type="molecule type" value="Genomic_DNA"/>
</dbReference>
<gene>
    <name evidence="9" type="ORF">SAMN04488051_101211</name>
</gene>
<proteinExistence type="inferred from homology"/>
<dbReference type="InterPro" id="IPR007208">
    <property type="entry name" value="MrpF/PhaF-like"/>
</dbReference>
<evidence type="ECO:0000256" key="4">
    <source>
        <dbReference type="ARBA" id="ARBA00022475"/>
    </source>
</evidence>
<dbReference type="PANTHER" id="PTHR34702">
    <property type="entry name" value="NA(+)/H(+) ANTIPORTER SUBUNIT F1"/>
    <property type="match status" value="1"/>
</dbReference>
<keyword evidence="5 8" id="KW-0812">Transmembrane</keyword>
<accession>A0A1H3XE77</accession>
<evidence type="ECO:0000313" key="10">
    <source>
        <dbReference type="Proteomes" id="UP000198773"/>
    </source>
</evidence>
<evidence type="ECO:0000256" key="1">
    <source>
        <dbReference type="ARBA" id="ARBA00004651"/>
    </source>
</evidence>
<dbReference type="PANTHER" id="PTHR34702:SF1">
    <property type="entry name" value="NA(+)_H(+) ANTIPORTER SUBUNIT F"/>
    <property type="match status" value="1"/>
</dbReference>
<keyword evidence="10" id="KW-1185">Reference proteome</keyword>
<keyword evidence="4" id="KW-1003">Cell membrane</keyword>
<comment type="similarity">
    <text evidence="2">Belongs to the CPA3 antiporters (TC 2.A.63) subunit F family.</text>
</comment>
<comment type="subcellular location">
    <subcellularLocation>
        <location evidence="1">Cell membrane</location>
        <topology evidence="1">Multi-pass membrane protein</topology>
    </subcellularLocation>
</comment>
<name>A0A1H3XE77_ALKAM</name>
<evidence type="ECO:0000256" key="2">
    <source>
        <dbReference type="ARBA" id="ARBA00009212"/>
    </source>
</evidence>
<dbReference type="STRING" id="152573.SAMN04488051_101211"/>
<organism evidence="9 10">
    <name type="scientific">Alkalimonas amylolytica</name>
    <dbReference type="NCBI Taxonomy" id="152573"/>
    <lineage>
        <taxon>Bacteria</taxon>
        <taxon>Pseudomonadati</taxon>
        <taxon>Pseudomonadota</taxon>
        <taxon>Gammaproteobacteria</taxon>
        <taxon>Alkalimonas</taxon>
    </lineage>
</organism>
<dbReference type="Pfam" id="PF04066">
    <property type="entry name" value="MrpF_PhaF"/>
    <property type="match status" value="1"/>
</dbReference>
<dbReference type="GO" id="GO:0015385">
    <property type="term" value="F:sodium:proton antiporter activity"/>
    <property type="evidence" value="ECO:0007669"/>
    <property type="project" value="TreeGrafter"/>
</dbReference>
<keyword evidence="7 8" id="KW-0472">Membrane</keyword>
<feature type="transmembrane region" description="Helical" evidence="8">
    <location>
        <begin position="32"/>
        <end position="48"/>
    </location>
</feature>
<dbReference type="GO" id="GO:0005886">
    <property type="term" value="C:plasma membrane"/>
    <property type="evidence" value="ECO:0007669"/>
    <property type="project" value="UniProtKB-SubCell"/>
</dbReference>
<evidence type="ECO:0000256" key="7">
    <source>
        <dbReference type="ARBA" id="ARBA00023136"/>
    </source>
</evidence>
<reference evidence="9 10" key="1">
    <citation type="submission" date="2016-10" db="EMBL/GenBank/DDBJ databases">
        <authorList>
            <person name="de Groot N.N."/>
        </authorList>
    </citation>
    <scope>NUCLEOTIDE SEQUENCE [LARGE SCALE GENOMIC DNA]</scope>
    <source>
        <strain evidence="9 10">CGMCC 1.3430</strain>
    </source>
</reference>
<protein>
    <submittedName>
        <fullName evidence="9">Multicomponent Na+:H+ antiporter subunit F</fullName>
    </submittedName>
</protein>